<sequence length="176" mass="19336">MLTALCYCHGGVTARVWSVVFAAGGDGVASGAVLPRCYAASWWLPWDSCWRCIHVEMEMVLRTGVGATSAGLVQWVTTFARWCRRLKMVELQCWRAEYRGALLRSCVTVADRGTALMLLFTDADLQWRCWNVNGGRREGEECAGLAGARTKWCGGVDGGRISGELQVRAAMDVVLL</sequence>
<evidence type="ECO:0000313" key="2">
    <source>
        <dbReference type="Proteomes" id="UP000501690"/>
    </source>
</evidence>
<dbReference type="AlphaFoldDB" id="A0A4D6KUT0"/>
<dbReference type="EMBL" id="CP039345">
    <property type="protein sequence ID" value="QCD79667.1"/>
    <property type="molecule type" value="Genomic_DNA"/>
</dbReference>
<reference evidence="1 2" key="1">
    <citation type="submission" date="2019-04" db="EMBL/GenBank/DDBJ databases">
        <title>An improved genome assembly and genetic linkage map for asparagus bean, Vigna unguiculata ssp. sesquipedialis.</title>
        <authorList>
            <person name="Xia Q."/>
            <person name="Zhang R."/>
            <person name="Dong Y."/>
        </authorList>
    </citation>
    <scope>NUCLEOTIDE SEQUENCE [LARGE SCALE GENOMIC DNA]</scope>
    <source>
        <tissue evidence="1">Leaf</tissue>
    </source>
</reference>
<dbReference type="Proteomes" id="UP000501690">
    <property type="component" value="Linkage Group LG1"/>
</dbReference>
<protein>
    <submittedName>
        <fullName evidence="1">Uncharacterized protein</fullName>
    </submittedName>
</protein>
<name>A0A4D6KUT0_VIGUN</name>
<organism evidence="1 2">
    <name type="scientific">Vigna unguiculata</name>
    <name type="common">Cowpea</name>
    <dbReference type="NCBI Taxonomy" id="3917"/>
    <lineage>
        <taxon>Eukaryota</taxon>
        <taxon>Viridiplantae</taxon>
        <taxon>Streptophyta</taxon>
        <taxon>Embryophyta</taxon>
        <taxon>Tracheophyta</taxon>
        <taxon>Spermatophyta</taxon>
        <taxon>Magnoliopsida</taxon>
        <taxon>eudicotyledons</taxon>
        <taxon>Gunneridae</taxon>
        <taxon>Pentapetalae</taxon>
        <taxon>rosids</taxon>
        <taxon>fabids</taxon>
        <taxon>Fabales</taxon>
        <taxon>Fabaceae</taxon>
        <taxon>Papilionoideae</taxon>
        <taxon>50 kb inversion clade</taxon>
        <taxon>NPAAA clade</taxon>
        <taxon>indigoferoid/millettioid clade</taxon>
        <taxon>Phaseoleae</taxon>
        <taxon>Vigna</taxon>
    </lineage>
</organism>
<gene>
    <name evidence="1" type="ORF">DEO72_LG1g3314</name>
</gene>
<proteinExistence type="predicted"/>
<accession>A0A4D6KUT0</accession>
<keyword evidence="2" id="KW-1185">Reference proteome</keyword>
<evidence type="ECO:0000313" key="1">
    <source>
        <dbReference type="EMBL" id="QCD79667.1"/>
    </source>
</evidence>